<name>A0ABR6KHN4_9BACT</name>
<keyword evidence="4" id="KW-1185">Reference proteome</keyword>
<protein>
    <recommendedName>
        <fullName evidence="2">TonB C-terminal domain-containing protein</fullName>
    </recommendedName>
</protein>
<evidence type="ECO:0000313" key="3">
    <source>
        <dbReference type="EMBL" id="MBB4620843.1"/>
    </source>
</evidence>
<organism evidence="3 4">
    <name type="scientific">Parabacteroides faecis</name>
    <dbReference type="NCBI Taxonomy" id="1217282"/>
    <lineage>
        <taxon>Bacteria</taxon>
        <taxon>Pseudomonadati</taxon>
        <taxon>Bacteroidota</taxon>
        <taxon>Bacteroidia</taxon>
        <taxon>Bacteroidales</taxon>
        <taxon>Tannerellaceae</taxon>
        <taxon>Parabacteroides</taxon>
    </lineage>
</organism>
<accession>A0ABR6KHN4</accession>
<comment type="caution">
    <text evidence="3">The sequence shown here is derived from an EMBL/GenBank/DDBJ whole genome shotgun (WGS) entry which is preliminary data.</text>
</comment>
<dbReference type="InterPro" id="IPR051045">
    <property type="entry name" value="TonB-dependent_transducer"/>
</dbReference>
<dbReference type="RefSeq" id="WP_183668965.1">
    <property type="nucleotide sequence ID" value="NZ_BMPB01000004.1"/>
</dbReference>
<evidence type="ECO:0000259" key="2">
    <source>
        <dbReference type="Pfam" id="PF03544"/>
    </source>
</evidence>
<feature type="domain" description="TonB C-terminal" evidence="2">
    <location>
        <begin position="221"/>
        <end position="273"/>
    </location>
</feature>
<dbReference type="Gene3D" id="3.30.1150.10">
    <property type="match status" value="1"/>
</dbReference>
<dbReference type="SUPFAM" id="SSF74653">
    <property type="entry name" value="TolA/TonB C-terminal domain"/>
    <property type="match status" value="1"/>
</dbReference>
<dbReference type="Proteomes" id="UP000533637">
    <property type="component" value="Unassembled WGS sequence"/>
</dbReference>
<dbReference type="PANTHER" id="PTHR33446">
    <property type="entry name" value="PROTEIN TONB-RELATED"/>
    <property type="match status" value="1"/>
</dbReference>
<keyword evidence="1" id="KW-1133">Transmembrane helix</keyword>
<feature type="transmembrane region" description="Helical" evidence="1">
    <location>
        <begin position="65"/>
        <end position="87"/>
    </location>
</feature>
<reference evidence="3 4" key="1">
    <citation type="submission" date="2020-08" db="EMBL/GenBank/DDBJ databases">
        <title>Genomic Encyclopedia of Type Strains, Phase IV (KMG-IV): sequencing the most valuable type-strain genomes for metagenomic binning, comparative biology and taxonomic classification.</title>
        <authorList>
            <person name="Goeker M."/>
        </authorList>
    </citation>
    <scope>NUCLEOTIDE SEQUENCE [LARGE SCALE GENOMIC DNA]</scope>
    <source>
        <strain evidence="3 4">DSM 102983</strain>
    </source>
</reference>
<evidence type="ECO:0000313" key="4">
    <source>
        <dbReference type="Proteomes" id="UP000533637"/>
    </source>
</evidence>
<keyword evidence="1" id="KW-0812">Transmembrane</keyword>
<dbReference type="EMBL" id="JACHOC010000001">
    <property type="protein sequence ID" value="MBB4620843.1"/>
    <property type="molecule type" value="Genomic_DNA"/>
</dbReference>
<dbReference type="PANTHER" id="PTHR33446:SF2">
    <property type="entry name" value="PROTEIN TONB"/>
    <property type="match status" value="1"/>
</dbReference>
<gene>
    <name evidence="3" type="ORF">GGQ57_000717</name>
</gene>
<proteinExistence type="predicted"/>
<dbReference type="Pfam" id="PF03544">
    <property type="entry name" value="TonB_C"/>
    <property type="match status" value="1"/>
</dbReference>
<sequence>MKNLLQYIQGSRKGKEAHRLEKEAMRDPFLSDALDGYQTVEGNHVESIEAMRRRISRRTRSQRDLIAKWSIAASLLICLGFGSYFWFNREVGLPKELQSMVIQEEAVTPPLPPEPVIARAAATGELQEETEAMQKKALAAAKKPEAKMRQAAPPPAPLAAAPATAEVLSIVEDDADVAEMIVAEEEVAMDVTMARAPIHRPEPVIGYKAYEEYLRKELIRPQDSICKGITGIVVVEFHIDDKGRPVNLEVKRSLCASADKEALRLIEKGPDWKVDTARVIAPVLFAP</sequence>
<dbReference type="InterPro" id="IPR037682">
    <property type="entry name" value="TonB_C"/>
</dbReference>
<evidence type="ECO:0000256" key="1">
    <source>
        <dbReference type="SAM" id="Phobius"/>
    </source>
</evidence>
<keyword evidence="1" id="KW-0472">Membrane</keyword>